<comment type="caution">
    <text evidence="2">The sequence shown here is derived from an EMBL/GenBank/DDBJ whole genome shotgun (WGS) entry which is preliminary data.</text>
</comment>
<organism evidence="2 3">
    <name type="scientific">Smittium culicis</name>
    <dbReference type="NCBI Taxonomy" id="133412"/>
    <lineage>
        <taxon>Eukaryota</taxon>
        <taxon>Fungi</taxon>
        <taxon>Fungi incertae sedis</taxon>
        <taxon>Zoopagomycota</taxon>
        <taxon>Kickxellomycotina</taxon>
        <taxon>Harpellomycetes</taxon>
        <taxon>Harpellales</taxon>
        <taxon>Legeriomycetaceae</taxon>
        <taxon>Smittium</taxon>
    </lineage>
</organism>
<feature type="compositionally biased region" description="Low complexity" evidence="1">
    <location>
        <begin position="58"/>
        <end position="80"/>
    </location>
</feature>
<gene>
    <name evidence="2" type="ORF">AYI70_g6947</name>
</gene>
<protein>
    <submittedName>
        <fullName evidence="2">Uncharacterized protein</fullName>
    </submittedName>
</protein>
<evidence type="ECO:0000313" key="2">
    <source>
        <dbReference type="EMBL" id="OMJ15901.1"/>
    </source>
</evidence>
<dbReference type="AlphaFoldDB" id="A0A1R1XMQ3"/>
<name>A0A1R1XMQ3_9FUNG</name>
<accession>A0A1R1XMQ3</accession>
<evidence type="ECO:0000256" key="1">
    <source>
        <dbReference type="SAM" id="MobiDB-lite"/>
    </source>
</evidence>
<dbReference type="Proteomes" id="UP000187283">
    <property type="component" value="Unassembled WGS sequence"/>
</dbReference>
<dbReference type="EMBL" id="LSSN01002514">
    <property type="protein sequence ID" value="OMJ15901.1"/>
    <property type="molecule type" value="Genomic_DNA"/>
</dbReference>
<sequence length="101" mass="10854">MSINQKTLKLHPHFLNTKLKVSDTTQSQSQSPSSFSSTLKSIRYSQQDLSGISENISVSNGSVTSSNNLNANKNNGQVLNRGKSHCGVGDSSGEDRGKNKD</sequence>
<keyword evidence="3" id="KW-1185">Reference proteome</keyword>
<evidence type="ECO:0000313" key="3">
    <source>
        <dbReference type="Proteomes" id="UP000187283"/>
    </source>
</evidence>
<proteinExistence type="predicted"/>
<reference evidence="2 3" key="1">
    <citation type="submission" date="2017-01" db="EMBL/GenBank/DDBJ databases">
        <authorList>
            <person name="Mah S.A."/>
            <person name="Swanson W.J."/>
            <person name="Moy G.W."/>
            <person name="Vacquier V.D."/>
        </authorList>
    </citation>
    <scope>NUCLEOTIDE SEQUENCE [LARGE SCALE GENOMIC DNA]</scope>
    <source>
        <strain evidence="2 3">GSMNP</strain>
    </source>
</reference>
<feature type="region of interest" description="Disordered" evidence="1">
    <location>
        <begin position="58"/>
        <end position="101"/>
    </location>
</feature>